<reference evidence="3 4" key="1">
    <citation type="submission" date="2016-11" db="EMBL/GenBank/DDBJ databases">
        <authorList>
            <person name="Jaros S."/>
            <person name="Januszkiewicz K."/>
            <person name="Wedrychowicz H."/>
        </authorList>
    </citation>
    <scope>NUCLEOTIDE SEQUENCE [LARGE SCALE GENOMIC DNA]</scope>
    <source>
        <strain evidence="3 4">DSM 44523</strain>
    </source>
</reference>
<sequence length="300" mass="31120">MNEQYDGAVVAGISGVGDDDAKVVAWAAAEAARRQVRLCLLHAYVPMPYEIPLTLGGYVPPANDLSVRAAGRAALDAAAAQARAAHPDLAVNTVLATGRPDLVLGTASRHAALLVLGSSPHSAFAETVLGCLATEMSVAATCPVVAVPLGDTPVRPGGPVTVGIDDDAAAPAVLEFAFAEAERRQAPLHVVHCWPRRDAGGDWDGQRAAQHHLNQVAVDVSLRWPQVSMWVSIVAADALTELRRRAETSALLVVGTHGRRRLGALVLGSVSRALLRSAACPVAVVRPATAMVPATPVGQN</sequence>
<proteinExistence type="inferred from homology"/>
<dbReference type="PANTHER" id="PTHR46268">
    <property type="entry name" value="STRESS RESPONSE PROTEIN NHAX"/>
    <property type="match status" value="1"/>
</dbReference>
<evidence type="ECO:0000313" key="3">
    <source>
        <dbReference type="EMBL" id="SHF70800.1"/>
    </source>
</evidence>
<dbReference type="InterPro" id="IPR014729">
    <property type="entry name" value="Rossmann-like_a/b/a_fold"/>
</dbReference>
<dbReference type="OrthoDB" id="3404132at2"/>
<feature type="domain" description="UspA" evidence="2">
    <location>
        <begin position="160"/>
        <end position="286"/>
    </location>
</feature>
<dbReference type="STRING" id="2017.SAMN05444320_104616"/>
<dbReference type="Pfam" id="PF00582">
    <property type="entry name" value="Usp"/>
    <property type="match status" value="2"/>
</dbReference>
<dbReference type="PANTHER" id="PTHR46268:SF6">
    <property type="entry name" value="UNIVERSAL STRESS PROTEIN UP12"/>
    <property type="match status" value="1"/>
</dbReference>
<comment type="similarity">
    <text evidence="1">Belongs to the universal stress protein A family.</text>
</comment>
<dbReference type="RefSeq" id="WP_073483767.1">
    <property type="nucleotide sequence ID" value="NZ_FQVN01000004.1"/>
</dbReference>
<evidence type="ECO:0000259" key="2">
    <source>
        <dbReference type="Pfam" id="PF00582"/>
    </source>
</evidence>
<evidence type="ECO:0000256" key="1">
    <source>
        <dbReference type="ARBA" id="ARBA00008791"/>
    </source>
</evidence>
<accession>A0A1M5DV55</accession>
<dbReference type="Proteomes" id="UP000184501">
    <property type="component" value="Unassembled WGS sequence"/>
</dbReference>
<dbReference type="InterPro" id="IPR006016">
    <property type="entry name" value="UspA"/>
</dbReference>
<dbReference type="InterPro" id="IPR006015">
    <property type="entry name" value="Universal_stress_UspA"/>
</dbReference>
<organism evidence="3 4">
    <name type="scientific">Streptoalloteichus hindustanus</name>
    <dbReference type="NCBI Taxonomy" id="2017"/>
    <lineage>
        <taxon>Bacteria</taxon>
        <taxon>Bacillati</taxon>
        <taxon>Actinomycetota</taxon>
        <taxon>Actinomycetes</taxon>
        <taxon>Pseudonocardiales</taxon>
        <taxon>Pseudonocardiaceae</taxon>
        <taxon>Streptoalloteichus</taxon>
    </lineage>
</organism>
<name>A0A1M5DV55_STRHI</name>
<dbReference type="AlphaFoldDB" id="A0A1M5DV55"/>
<keyword evidence="4" id="KW-1185">Reference proteome</keyword>
<evidence type="ECO:0000313" key="4">
    <source>
        <dbReference type="Proteomes" id="UP000184501"/>
    </source>
</evidence>
<dbReference type="SUPFAM" id="SSF52402">
    <property type="entry name" value="Adenine nucleotide alpha hydrolases-like"/>
    <property type="match status" value="2"/>
</dbReference>
<protein>
    <submittedName>
        <fullName evidence="3">Nucleotide-binding universal stress protein, UspA family</fullName>
    </submittedName>
</protein>
<dbReference type="EMBL" id="FQVN01000004">
    <property type="protein sequence ID" value="SHF70800.1"/>
    <property type="molecule type" value="Genomic_DNA"/>
</dbReference>
<gene>
    <name evidence="3" type="ORF">SAMN05444320_104616</name>
</gene>
<dbReference type="PRINTS" id="PR01438">
    <property type="entry name" value="UNVRSLSTRESS"/>
</dbReference>
<feature type="domain" description="UspA" evidence="2">
    <location>
        <begin position="13"/>
        <end position="148"/>
    </location>
</feature>
<dbReference type="Gene3D" id="3.40.50.620">
    <property type="entry name" value="HUPs"/>
    <property type="match status" value="2"/>
</dbReference>